<evidence type="ECO:0000259" key="1">
    <source>
        <dbReference type="Pfam" id="PF00266"/>
    </source>
</evidence>
<dbReference type="Gene3D" id="3.90.1150.130">
    <property type="match status" value="1"/>
</dbReference>
<keyword evidence="4" id="KW-1185">Reference proteome</keyword>
<name>A0ABY5JRP3_9BACI</name>
<dbReference type="PANTHER" id="PTHR43797">
    <property type="entry name" value="HOMOCYSTEINE/CYSTEINE SYNTHASE"/>
    <property type="match status" value="1"/>
</dbReference>
<dbReference type="Pfam" id="PF22475">
    <property type="entry name" value="YhfS-like_C"/>
    <property type="match status" value="1"/>
</dbReference>
<dbReference type="SUPFAM" id="SSF53383">
    <property type="entry name" value="PLP-dependent transferases"/>
    <property type="match status" value="1"/>
</dbReference>
<gene>
    <name evidence="3" type="ORF">NP439_20790</name>
</gene>
<feature type="domain" description="YhfS-like C-terminal" evidence="2">
    <location>
        <begin position="266"/>
        <end position="366"/>
    </location>
</feature>
<reference evidence="3" key="1">
    <citation type="submission" date="2022-07" db="EMBL/GenBank/DDBJ databases">
        <title>FELIX.</title>
        <authorList>
            <person name="Wan K.H."/>
            <person name="Park S."/>
            <person name="Lawrence Q."/>
            <person name="Eichenberger J.P."/>
            <person name="Booth B.W."/>
            <person name="Piaggio A.J."/>
            <person name="Chandler J.C."/>
            <person name="Franklin A.B."/>
            <person name="Celniker S.E."/>
        </authorList>
    </citation>
    <scope>NUCLEOTIDE SEQUENCE</scope>
    <source>
        <strain evidence="3">QA-1986 374</strain>
    </source>
</reference>
<evidence type="ECO:0000313" key="3">
    <source>
        <dbReference type="EMBL" id="UUI02449.1"/>
    </source>
</evidence>
<dbReference type="Pfam" id="PF00266">
    <property type="entry name" value="Aminotran_5"/>
    <property type="match status" value="1"/>
</dbReference>
<sequence length="372" mass="41350">MNYNVSKLKYADAILPALTVQEAQQLQFKLVEKISEHFSGAQFLTMGDLGVASEFKKPEYTEKAERVLAAFFDTEKAALVRGAGTGAIRIILSELMTAGETMIIHEAPVYTTTKDTIRMLGINTKAVDYNDRKAVEELVVDDKESKVFYIQHARQQISDTYELQKIIELVKHRRPDLPIVVDDNYCVMKTNGIGVEYGADFSTFSGFKLLGPEGIGVIVGKDQTIQQLKEKNYSGGGQVQGYEALELLRMMTFSPVLLATQNEQVEELCRLLNEGEVDGIEHAYIANAQSKNVIVELQEPIAEQVLKRSNELGAAPHPVGAESKYEILPLIYRVSGSFIEAEPRLKKYGLRINPMKAGANMILSILDRAINS</sequence>
<dbReference type="InterPro" id="IPR006235">
    <property type="entry name" value="OAc-hSer/O-AcSer_sulfhydrylase"/>
</dbReference>
<dbReference type="RefSeq" id="WP_256707683.1">
    <property type="nucleotide sequence ID" value="NZ_CP101914.1"/>
</dbReference>
<keyword evidence="3" id="KW-0808">Transferase</keyword>
<dbReference type="InterPro" id="IPR000192">
    <property type="entry name" value="Aminotrans_V_dom"/>
</dbReference>
<feature type="domain" description="Aminotransferase class V" evidence="1">
    <location>
        <begin position="61"/>
        <end position="239"/>
    </location>
</feature>
<dbReference type="Proteomes" id="UP001059773">
    <property type="component" value="Chromosome"/>
</dbReference>
<dbReference type="InterPro" id="IPR054718">
    <property type="entry name" value="YhfS-like_C"/>
</dbReference>
<organism evidence="3 4">
    <name type="scientific">Oceanobacillus jeddahense</name>
    <dbReference type="NCBI Taxonomy" id="1462527"/>
    <lineage>
        <taxon>Bacteria</taxon>
        <taxon>Bacillati</taxon>
        <taxon>Bacillota</taxon>
        <taxon>Bacilli</taxon>
        <taxon>Bacillales</taxon>
        <taxon>Bacillaceae</taxon>
        <taxon>Oceanobacillus</taxon>
    </lineage>
</organism>
<dbReference type="Gene3D" id="3.40.640.10">
    <property type="entry name" value="Type I PLP-dependent aspartate aminotransferase-like (Major domain)"/>
    <property type="match status" value="1"/>
</dbReference>
<keyword evidence="3" id="KW-0032">Aminotransferase</keyword>
<proteinExistence type="predicted"/>
<protein>
    <submittedName>
        <fullName evidence="3">Aminotransferase class V-fold PLP-dependent enzyme</fullName>
    </submittedName>
</protein>
<dbReference type="EMBL" id="CP101914">
    <property type="protein sequence ID" value="UUI02449.1"/>
    <property type="molecule type" value="Genomic_DNA"/>
</dbReference>
<evidence type="ECO:0000313" key="4">
    <source>
        <dbReference type="Proteomes" id="UP001059773"/>
    </source>
</evidence>
<accession>A0ABY5JRP3</accession>
<evidence type="ECO:0000259" key="2">
    <source>
        <dbReference type="Pfam" id="PF22475"/>
    </source>
</evidence>
<dbReference type="GO" id="GO:0008483">
    <property type="term" value="F:transaminase activity"/>
    <property type="evidence" value="ECO:0007669"/>
    <property type="project" value="UniProtKB-KW"/>
</dbReference>
<dbReference type="InterPro" id="IPR015424">
    <property type="entry name" value="PyrdxlP-dep_Trfase"/>
</dbReference>
<dbReference type="InterPro" id="IPR015421">
    <property type="entry name" value="PyrdxlP-dep_Trfase_major"/>
</dbReference>
<dbReference type="PANTHER" id="PTHR43797:SF2">
    <property type="entry name" value="HOMOCYSTEINE_CYSTEINE SYNTHASE"/>
    <property type="match status" value="1"/>
</dbReference>